<dbReference type="AlphaFoldDB" id="A0A7X4LL84"/>
<dbReference type="InterPro" id="IPR039424">
    <property type="entry name" value="SBP_5"/>
</dbReference>
<dbReference type="GO" id="GO:0030288">
    <property type="term" value="C:outer membrane-bounded periplasmic space"/>
    <property type="evidence" value="ECO:0007669"/>
    <property type="project" value="UniProtKB-ARBA"/>
</dbReference>
<gene>
    <name evidence="5" type="ORF">F9817_12610</name>
</gene>
<dbReference type="CDD" id="cd08511">
    <property type="entry name" value="PBP2_NikA_DppA_OppA_like_5"/>
    <property type="match status" value="1"/>
</dbReference>
<sequence>MKNLSLLLLAVMAPLSSAYAKDLTIGINSDPDALDPDTSSTMVGREVYTSLFDKLVDIDQQLNIIPMLATSWGWVDHNKALVMKLRQNVKFQDGTPFNAEAVKFNIDRSMNLKGSRRKGELSVVKNVEVVDEYTVKINLKKPFIPLLAALADRAGMMVSPTAVKKEGKNFAQHPVGTGPYKFESRVAQDRIVLDKFDGYWDASHYHFDKVTFRPLPDSTIRLANLESGQLDIAERIAPTDIAKVKSNSKLKLVEATSIGYNGIIFNLGYGVNKDKDMAVKNPLVREAFEYAIDRNVINQVVFANQYIVDNQWVSTESDYHADGLPVPTRDVAKAKALLKQAGYDKGVSIELMIANTSEATQIGQVIQAMAGEAGINVKLKTMEFATSLQVENKGDYEAYILGWSGRVDPDGNIYSFYGEGAPLNENGFHDKEVQGLLDAARTEQDVEKRKADYAKAMKRVAELRPWLYLYHPKWQWAVSSDIKHFAPFGDGMPRLRDVQ</sequence>
<organism evidence="5 6">
    <name type="scientific">Vibrio eleionomae</name>
    <dbReference type="NCBI Taxonomy" id="2653505"/>
    <lineage>
        <taxon>Bacteria</taxon>
        <taxon>Pseudomonadati</taxon>
        <taxon>Pseudomonadota</taxon>
        <taxon>Gammaproteobacteria</taxon>
        <taxon>Vibrionales</taxon>
        <taxon>Vibrionaceae</taxon>
        <taxon>Vibrio</taxon>
    </lineage>
</organism>
<feature type="signal peptide" evidence="3">
    <location>
        <begin position="1"/>
        <end position="20"/>
    </location>
</feature>
<dbReference type="Gene3D" id="3.90.76.10">
    <property type="entry name" value="Dipeptide-binding Protein, Domain 1"/>
    <property type="match status" value="1"/>
</dbReference>
<feature type="domain" description="Solute-binding protein family 5" evidence="4">
    <location>
        <begin position="64"/>
        <end position="420"/>
    </location>
</feature>
<evidence type="ECO:0000259" key="4">
    <source>
        <dbReference type="Pfam" id="PF00496"/>
    </source>
</evidence>
<dbReference type="GO" id="GO:1904680">
    <property type="term" value="F:peptide transmembrane transporter activity"/>
    <property type="evidence" value="ECO:0007669"/>
    <property type="project" value="TreeGrafter"/>
</dbReference>
<dbReference type="Proteomes" id="UP000462621">
    <property type="component" value="Unassembled WGS sequence"/>
</dbReference>
<keyword evidence="2 3" id="KW-0732">Signal</keyword>
<dbReference type="EMBL" id="WEKT01000022">
    <property type="protein sequence ID" value="MZI94035.1"/>
    <property type="molecule type" value="Genomic_DNA"/>
</dbReference>
<dbReference type="Gene3D" id="3.10.105.10">
    <property type="entry name" value="Dipeptide-binding Protein, Domain 3"/>
    <property type="match status" value="1"/>
</dbReference>
<dbReference type="InterPro" id="IPR000914">
    <property type="entry name" value="SBP_5_dom"/>
</dbReference>
<evidence type="ECO:0000256" key="1">
    <source>
        <dbReference type="ARBA" id="ARBA00005695"/>
    </source>
</evidence>
<comment type="caution">
    <text evidence="5">The sequence shown here is derived from an EMBL/GenBank/DDBJ whole genome shotgun (WGS) entry which is preliminary data.</text>
</comment>
<evidence type="ECO:0000313" key="5">
    <source>
        <dbReference type="EMBL" id="MZI94035.1"/>
    </source>
</evidence>
<dbReference type="GO" id="GO:0015833">
    <property type="term" value="P:peptide transport"/>
    <property type="evidence" value="ECO:0007669"/>
    <property type="project" value="TreeGrafter"/>
</dbReference>
<proteinExistence type="inferred from homology"/>
<dbReference type="InterPro" id="IPR030678">
    <property type="entry name" value="Peptide/Ni-bd"/>
</dbReference>
<dbReference type="Pfam" id="PF00496">
    <property type="entry name" value="SBP_bac_5"/>
    <property type="match status" value="1"/>
</dbReference>
<protein>
    <submittedName>
        <fullName evidence="5">ABC transporter substrate-binding protein</fullName>
    </submittedName>
</protein>
<dbReference type="PIRSF" id="PIRSF002741">
    <property type="entry name" value="MppA"/>
    <property type="match status" value="1"/>
</dbReference>
<dbReference type="PANTHER" id="PTHR30290:SF38">
    <property type="entry name" value="D,D-DIPEPTIDE-BINDING PERIPLASMIC PROTEIN DDPA-RELATED"/>
    <property type="match status" value="1"/>
</dbReference>
<evidence type="ECO:0000256" key="2">
    <source>
        <dbReference type="ARBA" id="ARBA00022729"/>
    </source>
</evidence>
<dbReference type="GO" id="GO:0043190">
    <property type="term" value="C:ATP-binding cassette (ABC) transporter complex"/>
    <property type="evidence" value="ECO:0007669"/>
    <property type="project" value="InterPro"/>
</dbReference>
<reference evidence="5 6" key="1">
    <citation type="submission" date="2019-10" db="EMBL/GenBank/DDBJ databases">
        <title>Vibrio sp. nov. isolated from a shrimp pond.</title>
        <authorList>
            <person name="Gomez-Gil B."/>
            <person name="Enciso-Ibarra J."/>
            <person name="Enciso-Ibarra K."/>
            <person name="Bolan-Mejia C."/>
        </authorList>
    </citation>
    <scope>NUCLEOTIDE SEQUENCE [LARGE SCALE GENOMIC DNA]</scope>
    <source>
        <strain evidence="5 6">CAIM 722</strain>
    </source>
</reference>
<keyword evidence="6" id="KW-1185">Reference proteome</keyword>
<dbReference type="SUPFAM" id="SSF53850">
    <property type="entry name" value="Periplasmic binding protein-like II"/>
    <property type="match status" value="1"/>
</dbReference>
<name>A0A7X4LL84_9VIBR</name>
<dbReference type="PANTHER" id="PTHR30290">
    <property type="entry name" value="PERIPLASMIC BINDING COMPONENT OF ABC TRANSPORTER"/>
    <property type="match status" value="1"/>
</dbReference>
<evidence type="ECO:0000313" key="6">
    <source>
        <dbReference type="Proteomes" id="UP000462621"/>
    </source>
</evidence>
<comment type="similarity">
    <text evidence="1">Belongs to the bacterial solute-binding protein 5 family.</text>
</comment>
<evidence type="ECO:0000256" key="3">
    <source>
        <dbReference type="SAM" id="SignalP"/>
    </source>
</evidence>
<accession>A0A7X4LL84</accession>
<feature type="chain" id="PRO_5031566957" evidence="3">
    <location>
        <begin position="21"/>
        <end position="499"/>
    </location>
</feature>
<dbReference type="Gene3D" id="3.40.190.10">
    <property type="entry name" value="Periplasmic binding protein-like II"/>
    <property type="match status" value="1"/>
</dbReference>